<dbReference type="AlphaFoldDB" id="A0A151NHW2"/>
<name>A0A151NHW2_ALLMI</name>
<accession>A0A151NHW2</accession>
<evidence type="ECO:0000313" key="1">
    <source>
        <dbReference type="EMBL" id="KYO36085.1"/>
    </source>
</evidence>
<comment type="caution">
    <text evidence="1">The sequence shown here is derived from an EMBL/GenBank/DDBJ whole genome shotgun (WGS) entry which is preliminary data.</text>
</comment>
<gene>
    <name evidence="1" type="ORF">Y1Q_0013126</name>
</gene>
<dbReference type="EMBL" id="AKHW03003018">
    <property type="protein sequence ID" value="KYO36085.1"/>
    <property type="molecule type" value="Genomic_DNA"/>
</dbReference>
<reference evidence="1 2" key="1">
    <citation type="journal article" date="2012" name="Genome Biol.">
        <title>Sequencing three crocodilian genomes to illuminate the evolution of archosaurs and amniotes.</title>
        <authorList>
            <person name="St John J.A."/>
            <person name="Braun E.L."/>
            <person name="Isberg S.R."/>
            <person name="Miles L.G."/>
            <person name="Chong A.Y."/>
            <person name="Gongora J."/>
            <person name="Dalzell P."/>
            <person name="Moran C."/>
            <person name="Bed'hom B."/>
            <person name="Abzhanov A."/>
            <person name="Burgess S.C."/>
            <person name="Cooksey A.M."/>
            <person name="Castoe T.A."/>
            <person name="Crawford N.G."/>
            <person name="Densmore L.D."/>
            <person name="Drew J.C."/>
            <person name="Edwards S.V."/>
            <person name="Faircloth B.C."/>
            <person name="Fujita M.K."/>
            <person name="Greenwold M.J."/>
            <person name="Hoffmann F.G."/>
            <person name="Howard J.M."/>
            <person name="Iguchi T."/>
            <person name="Janes D.E."/>
            <person name="Khan S.Y."/>
            <person name="Kohno S."/>
            <person name="de Koning A.J."/>
            <person name="Lance S.L."/>
            <person name="McCarthy F.M."/>
            <person name="McCormack J.E."/>
            <person name="Merchant M.E."/>
            <person name="Peterson D.G."/>
            <person name="Pollock D.D."/>
            <person name="Pourmand N."/>
            <person name="Raney B.J."/>
            <person name="Roessler K.A."/>
            <person name="Sanford J.R."/>
            <person name="Sawyer R.H."/>
            <person name="Schmidt C.J."/>
            <person name="Triplett E.W."/>
            <person name="Tuberville T.D."/>
            <person name="Venegas-Anaya M."/>
            <person name="Howard J.T."/>
            <person name="Jarvis E.D."/>
            <person name="Guillette L.J.Jr."/>
            <person name="Glenn T.C."/>
            <person name="Green R.E."/>
            <person name="Ray D.A."/>
        </authorList>
    </citation>
    <scope>NUCLEOTIDE SEQUENCE [LARGE SCALE GENOMIC DNA]</scope>
    <source>
        <strain evidence="1">KSC_2009_1</strain>
    </source>
</reference>
<organism evidence="1 2">
    <name type="scientific">Alligator mississippiensis</name>
    <name type="common">American alligator</name>
    <dbReference type="NCBI Taxonomy" id="8496"/>
    <lineage>
        <taxon>Eukaryota</taxon>
        <taxon>Metazoa</taxon>
        <taxon>Chordata</taxon>
        <taxon>Craniata</taxon>
        <taxon>Vertebrata</taxon>
        <taxon>Euteleostomi</taxon>
        <taxon>Archelosauria</taxon>
        <taxon>Archosauria</taxon>
        <taxon>Crocodylia</taxon>
        <taxon>Alligatoridae</taxon>
        <taxon>Alligatorinae</taxon>
        <taxon>Alligator</taxon>
    </lineage>
</organism>
<evidence type="ECO:0000313" key="2">
    <source>
        <dbReference type="Proteomes" id="UP000050525"/>
    </source>
</evidence>
<keyword evidence="2" id="KW-1185">Reference proteome</keyword>
<sequence length="129" mass="14543">MEMDRPLAENCGEALEDQQPGSDLASLLTIKQEGYPLQGKWHLGFSTRPVEDQPSRLPSSVLRIRPVGHQRVLLYYSEVWLLQLLLKEIGASALWSPGDSILHILQSGPVGQVLWWIPHFSAWGRVYGK</sequence>
<dbReference type="Proteomes" id="UP000050525">
    <property type="component" value="Unassembled WGS sequence"/>
</dbReference>
<protein>
    <submittedName>
        <fullName evidence="1">Uncharacterized protein</fullName>
    </submittedName>
</protein>
<proteinExistence type="predicted"/>